<organism evidence="3 4">
    <name type="scientific">Enterocloster asparagiformis</name>
    <dbReference type="NCBI Taxonomy" id="333367"/>
    <lineage>
        <taxon>Bacteria</taxon>
        <taxon>Bacillati</taxon>
        <taxon>Bacillota</taxon>
        <taxon>Clostridia</taxon>
        <taxon>Lachnospirales</taxon>
        <taxon>Lachnospiraceae</taxon>
        <taxon>Enterocloster</taxon>
    </lineage>
</organism>
<feature type="repeat" description="Cell wall-binding" evidence="2">
    <location>
        <begin position="320"/>
        <end position="339"/>
    </location>
</feature>
<reference evidence="3 4" key="1">
    <citation type="submission" date="2018-08" db="EMBL/GenBank/DDBJ databases">
        <title>A genome reference for cultivated species of the human gut microbiota.</title>
        <authorList>
            <person name="Zou Y."/>
            <person name="Xue W."/>
            <person name="Luo G."/>
        </authorList>
    </citation>
    <scope>NUCLEOTIDE SEQUENCE [LARGE SCALE GENOMIC DNA]</scope>
    <source>
        <strain evidence="3 4">AF04-15</strain>
    </source>
</reference>
<proteinExistence type="predicted"/>
<dbReference type="EMBL" id="QSBM01000008">
    <property type="protein sequence ID" value="RGX29212.1"/>
    <property type="molecule type" value="Genomic_DNA"/>
</dbReference>
<feature type="repeat" description="Cell wall-binding" evidence="2">
    <location>
        <begin position="300"/>
        <end position="319"/>
    </location>
</feature>
<dbReference type="Pfam" id="PF19127">
    <property type="entry name" value="Choline_bind_3"/>
    <property type="match status" value="2"/>
</dbReference>
<evidence type="ECO:0000313" key="3">
    <source>
        <dbReference type="EMBL" id="RGX29212.1"/>
    </source>
</evidence>
<gene>
    <name evidence="3" type="ORF">DWV29_11785</name>
</gene>
<feature type="repeat" description="Cell wall-binding" evidence="2">
    <location>
        <begin position="380"/>
        <end position="399"/>
    </location>
</feature>
<dbReference type="InterPro" id="IPR018337">
    <property type="entry name" value="Cell_wall/Cho-bd_repeat"/>
</dbReference>
<protein>
    <submittedName>
        <fullName evidence="3">N-acetylmuramoyl-L-alanine amidase family protein</fullName>
    </submittedName>
</protein>
<dbReference type="Pfam" id="PF01473">
    <property type="entry name" value="Choline_bind_1"/>
    <property type="match status" value="3"/>
</dbReference>
<dbReference type="SUPFAM" id="SSF69360">
    <property type="entry name" value="Cell wall binding repeat"/>
    <property type="match status" value="1"/>
</dbReference>
<dbReference type="AlphaFoldDB" id="A0A413FFB0"/>
<dbReference type="InterPro" id="IPR013783">
    <property type="entry name" value="Ig-like_fold"/>
</dbReference>
<feature type="repeat" description="Cell wall-binding" evidence="2">
    <location>
        <begin position="400"/>
        <end position="419"/>
    </location>
</feature>
<dbReference type="PROSITE" id="PS51170">
    <property type="entry name" value="CW"/>
    <property type="match status" value="8"/>
</dbReference>
<name>A0A413FFB0_9FIRM</name>
<feature type="repeat" description="Cell wall-binding" evidence="2">
    <location>
        <begin position="260"/>
        <end position="279"/>
    </location>
</feature>
<evidence type="ECO:0000256" key="2">
    <source>
        <dbReference type="PROSITE-ProRule" id="PRU00591"/>
    </source>
</evidence>
<keyword evidence="1" id="KW-0677">Repeat</keyword>
<evidence type="ECO:0000313" key="4">
    <source>
        <dbReference type="Proteomes" id="UP000283880"/>
    </source>
</evidence>
<comment type="caution">
    <text evidence="3">The sequence shown here is derived from an EMBL/GenBank/DDBJ whole genome shotgun (WGS) entry which is preliminary data.</text>
</comment>
<sequence>MLGGNDMKGIVKTILGCLFLSLGFSGLTGITAFAAAERIDNARITFSYDQAPKAGEAPGTVAAATTSREFTVESAAYANDADRWSLGDRPEVTVILNAADGYRFYYTSSSHFKLSGCGAQFRKAKVLDGGNSLQLEVYLKRVEGRPEQAQSLEWDGSYAMWDEIDGVKHYEVRLYRNKTLVTTVTTANTVYDFRSDITRGGDYTFRVRGIARYDGKAGSWSDYSDESTFSNYEAENYSKGSWIQNQRGWWYRYNNGDYPVSCWKNIDGAWYYFNNSGYMLTGWQKIGGKWYYLETNGVMLTGWRFINGNWYYLEPSGAMATGWKKIGGPWYYLGPSGAMLTGWQYTGSRWYFLDSSGAMLTGWQSINGNWYYLDGSGAMLTGWQQINGRWYYLDGSGAMFTGWHYINGRWYCFDGNGAMYANQRTPDGYYVDGSGVWRQ</sequence>
<dbReference type="Gene3D" id="2.60.40.10">
    <property type="entry name" value="Immunoglobulins"/>
    <property type="match status" value="1"/>
</dbReference>
<dbReference type="OrthoDB" id="177750at2"/>
<feature type="repeat" description="Cell wall-binding" evidence="2">
    <location>
        <begin position="360"/>
        <end position="379"/>
    </location>
</feature>
<accession>A0A413FFB0</accession>
<feature type="repeat" description="Cell wall-binding" evidence="2">
    <location>
        <begin position="340"/>
        <end position="359"/>
    </location>
</feature>
<evidence type="ECO:0000256" key="1">
    <source>
        <dbReference type="ARBA" id="ARBA00022737"/>
    </source>
</evidence>
<dbReference type="Proteomes" id="UP000283880">
    <property type="component" value="Unassembled WGS sequence"/>
</dbReference>
<feature type="repeat" description="Cell wall-binding" evidence="2">
    <location>
        <begin position="280"/>
        <end position="299"/>
    </location>
</feature>
<dbReference type="Gene3D" id="2.10.270.10">
    <property type="entry name" value="Cholin Binding"/>
    <property type="match status" value="2"/>
</dbReference>